<dbReference type="AlphaFoldDB" id="M2NBC2"/>
<evidence type="ECO:0000313" key="2">
    <source>
        <dbReference type="Proteomes" id="UP000011761"/>
    </source>
</evidence>
<dbReference type="HOGENOM" id="CLU_2885433_0_0_1"/>
<name>M2NBC2_BAUPA</name>
<evidence type="ECO:0000313" key="1">
    <source>
        <dbReference type="EMBL" id="EMC96449.1"/>
    </source>
</evidence>
<reference evidence="1 2" key="1">
    <citation type="journal article" date="2012" name="PLoS Pathog.">
        <title>Diverse lifestyles and strategies of plant pathogenesis encoded in the genomes of eighteen Dothideomycetes fungi.</title>
        <authorList>
            <person name="Ohm R.A."/>
            <person name="Feau N."/>
            <person name="Henrissat B."/>
            <person name="Schoch C.L."/>
            <person name="Horwitz B.A."/>
            <person name="Barry K.W."/>
            <person name="Condon B.J."/>
            <person name="Copeland A.C."/>
            <person name="Dhillon B."/>
            <person name="Glaser F."/>
            <person name="Hesse C.N."/>
            <person name="Kosti I."/>
            <person name="LaButti K."/>
            <person name="Lindquist E.A."/>
            <person name="Lucas S."/>
            <person name="Salamov A.A."/>
            <person name="Bradshaw R.E."/>
            <person name="Ciuffetti L."/>
            <person name="Hamelin R.C."/>
            <person name="Kema G.H.J."/>
            <person name="Lawrence C."/>
            <person name="Scott J.A."/>
            <person name="Spatafora J.W."/>
            <person name="Turgeon B.G."/>
            <person name="de Wit P.J.G.M."/>
            <person name="Zhong S."/>
            <person name="Goodwin S.B."/>
            <person name="Grigoriev I.V."/>
        </authorList>
    </citation>
    <scope>NUCLEOTIDE SEQUENCE [LARGE SCALE GENOMIC DNA]</scope>
    <source>
        <strain evidence="1 2">UAMH 10762</strain>
    </source>
</reference>
<dbReference type="GeneID" id="19114715"/>
<organism evidence="1 2">
    <name type="scientific">Baudoinia panamericana (strain UAMH 10762)</name>
    <name type="common">Angels' share fungus</name>
    <name type="synonym">Baudoinia compniacensis (strain UAMH 10762)</name>
    <dbReference type="NCBI Taxonomy" id="717646"/>
    <lineage>
        <taxon>Eukaryota</taxon>
        <taxon>Fungi</taxon>
        <taxon>Dikarya</taxon>
        <taxon>Ascomycota</taxon>
        <taxon>Pezizomycotina</taxon>
        <taxon>Dothideomycetes</taxon>
        <taxon>Dothideomycetidae</taxon>
        <taxon>Mycosphaerellales</taxon>
        <taxon>Teratosphaeriaceae</taxon>
        <taxon>Baudoinia</taxon>
    </lineage>
</organism>
<sequence length="63" mass="6956">MVELYVRQIADRGSNVDTVIYVEADSKALHAPSKPSSFSFASIPRTYPGDAAQEDADFSTEFR</sequence>
<dbReference type="RefSeq" id="XP_007676519.1">
    <property type="nucleotide sequence ID" value="XM_007678329.1"/>
</dbReference>
<protein>
    <submittedName>
        <fullName evidence="1">Uncharacterized protein</fullName>
    </submittedName>
</protein>
<dbReference type="Proteomes" id="UP000011761">
    <property type="component" value="Unassembled WGS sequence"/>
</dbReference>
<accession>M2NBC2</accession>
<dbReference type="EMBL" id="KB445555">
    <property type="protein sequence ID" value="EMC96449.1"/>
    <property type="molecule type" value="Genomic_DNA"/>
</dbReference>
<gene>
    <name evidence="1" type="ORF">BAUCODRAFT_475270</name>
</gene>
<proteinExistence type="predicted"/>
<keyword evidence="2" id="KW-1185">Reference proteome</keyword>
<dbReference type="KEGG" id="bcom:BAUCODRAFT_475270"/>